<keyword evidence="9" id="KW-0289">Folate biosynthesis</keyword>
<evidence type="ECO:0000256" key="7">
    <source>
        <dbReference type="ARBA" id="ARBA00022777"/>
    </source>
</evidence>
<evidence type="ECO:0000256" key="3">
    <source>
        <dbReference type="ARBA" id="ARBA00013253"/>
    </source>
</evidence>
<dbReference type="GO" id="GO:0003848">
    <property type="term" value="F:2-amino-4-hydroxy-6-hydroxymethyldihydropteridine diphosphokinase activity"/>
    <property type="evidence" value="ECO:0007669"/>
    <property type="project" value="UniProtKB-EC"/>
</dbReference>
<sequence>MSLAANNLAYIGLGSNLSNDSGNSRQILQQAVQALNNLATGPVKVSGLYLSKPMGPQDQPDYFNAVAAFETQLTPHELLTALQQIEQQAGRIRVRRWGERTLDLDLLLYAEQCIDTPELTIPHVGILQRNFVVLPLLELDAKLHIGRVPLNHSPVAQQSDGICRIADSSWAMSS</sequence>
<evidence type="ECO:0000256" key="5">
    <source>
        <dbReference type="ARBA" id="ARBA00022679"/>
    </source>
</evidence>
<dbReference type="OrthoDB" id="9808041at2"/>
<dbReference type="GO" id="GO:0005524">
    <property type="term" value="F:ATP binding"/>
    <property type="evidence" value="ECO:0007669"/>
    <property type="project" value="UniProtKB-KW"/>
</dbReference>
<feature type="domain" description="7,8-dihydro-6-hydroxymethylpterin-pyrophosphokinase" evidence="13">
    <location>
        <begin position="96"/>
        <end position="107"/>
    </location>
</feature>
<gene>
    <name evidence="14" type="ORF">BKE30_12830</name>
</gene>
<keyword evidence="15" id="KW-1185">Reference proteome</keyword>
<dbReference type="PANTHER" id="PTHR43071">
    <property type="entry name" value="2-AMINO-4-HYDROXY-6-HYDROXYMETHYLDIHYDROPTERIDINE PYROPHOSPHOKINASE"/>
    <property type="match status" value="1"/>
</dbReference>
<evidence type="ECO:0000313" key="15">
    <source>
        <dbReference type="Proteomes" id="UP000192132"/>
    </source>
</evidence>
<dbReference type="STRING" id="1907941.BKE30_12830"/>
<evidence type="ECO:0000256" key="10">
    <source>
        <dbReference type="ARBA" id="ARBA00029409"/>
    </source>
</evidence>
<keyword evidence="5" id="KW-0808">Transferase</keyword>
<dbReference type="UniPathway" id="UPA00077">
    <property type="reaction ID" value="UER00155"/>
</dbReference>
<dbReference type="Gene3D" id="3.30.70.560">
    <property type="entry name" value="7,8-Dihydro-6-hydroxymethylpterin-pyrophosphokinase HPPK"/>
    <property type="match status" value="1"/>
</dbReference>
<comment type="caution">
    <text evidence="14">The sequence shown here is derived from an EMBL/GenBank/DDBJ whole genome shotgun (WGS) entry which is preliminary data.</text>
</comment>
<evidence type="ECO:0000259" key="13">
    <source>
        <dbReference type="PROSITE" id="PS00794"/>
    </source>
</evidence>
<protein>
    <recommendedName>
        <fullName evidence="4">2-amino-4-hydroxy-6-hydroxymethyldihydropteridine pyrophosphokinase</fullName>
        <ecNumber evidence="3">2.7.6.3</ecNumber>
    </recommendedName>
    <alternativeName>
        <fullName evidence="11">6-hydroxymethyl-7,8-dihydropterin pyrophosphokinase</fullName>
    </alternativeName>
    <alternativeName>
        <fullName evidence="12">7,8-dihydro-6-hydroxymethylpterin-pyrophosphokinase</fullName>
    </alternativeName>
</protein>
<comment type="similarity">
    <text evidence="2">Belongs to the HPPK family.</text>
</comment>
<comment type="pathway">
    <text evidence="1">Cofactor biosynthesis; tetrahydrofolate biosynthesis; 2-amino-4-hydroxy-6-hydroxymethyl-7,8-dihydropteridine diphosphate from 7,8-dihydroneopterin triphosphate: step 4/4.</text>
</comment>
<dbReference type="Pfam" id="PF01288">
    <property type="entry name" value="HPPK"/>
    <property type="match status" value="1"/>
</dbReference>
<organism evidence="14 15">
    <name type="scientific">Alkanindiges hydrocarboniclasticus</name>
    <dbReference type="NCBI Taxonomy" id="1907941"/>
    <lineage>
        <taxon>Bacteria</taxon>
        <taxon>Pseudomonadati</taxon>
        <taxon>Pseudomonadota</taxon>
        <taxon>Gammaproteobacteria</taxon>
        <taxon>Moraxellales</taxon>
        <taxon>Moraxellaceae</taxon>
        <taxon>Alkanindiges</taxon>
    </lineage>
</organism>
<evidence type="ECO:0000313" key="14">
    <source>
        <dbReference type="EMBL" id="ONG38391.1"/>
    </source>
</evidence>
<evidence type="ECO:0000256" key="11">
    <source>
        <dbReference type="ARBA" id="ARBA00029766"/>
    </source>
</evidence>
<evidence type="ECO:0000256" key="2">
    <source>
        <dbReference type="ARBA" id="ARBA00005810"/>
    </source>
</evidence>
<evidence type="ECO:0000256" key="4">
    <source>
        <dbReference type="ARBA" id="ARBA00016218"/>
    </source>
</evidence>
<evidence type="ECO:0000256" key="8">
    <source>
        <dbReference type="ARBA" id="ARBA00022840"/>
    </source>
</evidence>
<dbReference type="EMBL" id="MLCN01000034">
    <property type="protein sequence ID" value="ONG38391.1"/>
    <property type="molecule type" value="Genomic_DNA"/>
</dbReference>
<dbReference type="NCBIfam" id="TIGR01498">
    <property type="entry name" value="folK"/>
    <property type="match status" value="1"/>
</dbReference>
<dbReference type="InterPro" id="IPR000550">
    <property type="entry name" value="Hppk"/>
</dbReference>
<dbReference type="PANTHER" id="PTHR43071:SF1">
    <property type="entry name" value="2-AMINO-4-HYDROXY-6-HYDROXYMETHYLDIHYDROPTERIDINE PYROPHOSPHOKINASE"/>
    <property type="match status" value="1"/>
</dbReference>
<evidence type="ECO:0000256" key="12">
    <source>
        <dbReference type="ARBA" id="ARBA00033413"/>
    </source>
</evidence>
<comment type="function">
    <text evidence="10">Catalyzes the transfer of pyrophosphate from adenosine triphosphate (ATP) to 6-hydroxymethyl-7,8-dihydropterin, an enzymatic step in folate biosynthesis pathway.</text>
</comment>
<dbReference type="Proteomes" id="UP000192132">
    <property type="component" value="Unassembled WGS sequence"/>
</dbReference>
<dbReference type="SUPFAM" id="SSF55083">
    <property type="entry name" value="6-hydroxymethyl-7,8-dihydropterin pyrophosphokinase, HPPK"/>
    <property type="match status" value="1"/>
</dbReference>
<dbReference type="InterPro" id="IPR035907">
    <property type="entry name" value="Hppk_sf"/>
</dbReference>
<dbReference type="PROSITE" id="PS00794">
    <property type="entry name" value="HPPK"/>
    <property type="match status" value="1"/>
</dbReference>
<dbReference type="AlphaFoldDB" id="A0A1S8CS66"/>
<keyword evidence="7 14" id="KW-0418">Kinase</keyword>
<name>A0A1S8CS66_9GAMM</name>
<accession>A0A1S8CS66</accession>
<dbReference type="GO" id="GO:0046656">
    <property type="term" value="P:folic acid biosynthetic process"/>
    <property type="evidence" value="ECO:0007669"/>
    <property type="project" value="UniProtKB-KW"/>
</dbReference>
<proteinExistence type="inferred from homology"/>
<keyword evidence="6" id="KW-0547">Nucleotide-binding</keyword>
<reference evidence="14 15" key="1">
    <citation type="submission" date="2016-10" db="EMBL/GenBank/DDBJ databases">
        <title>Draft Genome sequence of Alkanindiges sp. strain H1.</title>
        <authorList>
            <person name="Subhash Y."/>
            <person name="Lee S."/>
        </authorList>
    </citation>
    <scope>NUCLEOTIDE SEQUENCE [LARGE SCALE GENOMIC DNA]</scope>
    <source>
        <strain evidence="14 15">H1</strain>
    </source>
</reference>
<dbReference type="GO" id="GO:0046654">
    <property type="term" value="P:tetrahydrofolate biosynthetic process"/>
    <property type="evidence" value="ECO:0007669"/>
    <property type="project" value="UniProtKB-UniPathway"/>
</dbReference>
<evidence type="ECO:0000256" key="6">
    <source>
        <dbReference type="ARBA" id="ARBA00022741"/>
    </source>
</evidence>
<dbReference type="RefSeq" id="WP_076879002.1">
    <property type="nucleotide sequence ID" value="NZ_MLCN01000034.1"/>
</dbReference>
<dbReference type="GO" id="GO:0016301">
    <property type="term" value="F:kinase activity"/>
    <property type="evidence" value="ECO:0007669"/>
    <property type="project" value="UniProtKB-KW"/>
</dbReference>
<evidence type="ECO:0000256" key="9">
    <source>
        <dbReference type="ARBA" id="ARBA00022909"/>
    </source>
</evidence>
<dbReference type="EC" id="2.7.6.3" evidence="3"/>
<keyword evidence="8" id="KW-0067">ATP-binding</keyword>
<dbReference type="CDD" id="cd00483">
    <property type="entry name" value="HPPK"/>
    <property type="match status" value="1"/>
</dbReference>
<evidence type="ECO:0000256" key="1">
    <source>
        <dbReference type="ARBA" id="ARBA00005051"/>
    </source>
</evidence>